<name>A0A078IB99_BRANA</name>
<organism evidence="1 2">
    <name type="scientific">Brassica napus</name>
    <name type="common">Rape</name>
    <dbReference type="NCBI Taxonomy" id="3708"/>
    <lineage>
        <taxon>Eukaryota</taxon>
        <taxon>Viridiplantae</taxon>
        <taxon>Streptophyta</taxon>
        <taxon>Embryophyta</taxon>
        <taxon>Tracheophyta</taxon>
        <taxon>Spermatophyta</taxon>
        <taxon>Magnoliopsida</taxon>
        <taxon>eudicotyledons</taxon>
        <taxon>Gunneridae</taxon>
        <taxon>Pentapetalae</taxon>
        <taxon>rosids</taxon>
        <taxon>malvids</taxon>
        <taxon>Brassicales</taxon>
        <taxon>Brassicaceae</taxon>
        <taxon>Brassiceae</taxon>
        <taxon>Brassica</taxon>
    </lineage>
</organism>
<dbReference type="PaxDb" id="3708-A0A078IB99"/>
<gene>
    <name evidence="1" type="primary">BnaC03g64280D</name>
    <name evidence="1" type="ORF">GSBRNA2T00086739001</name>
</gene>
<evidence type="ECO:0000313" key="1">
    <source>
        <dbReference type="EMBL" id="CDY47106.1"/>
    </source>
</evidence>
<dbReference type="Proteomes" id="UP000028999">
    <property type="component" value="Unassembled WGS sequence"/>
</dbReference>
<dbReference type="EMBL" id="LK032697">
    <property type="protein sequence ID" value="CDY47106.1"/>
    <property type="molecule type" value="Genomic_DNA"/>
</dbReference>
<keyword evidence="2" id="KW-1185">Reference proteome</keyword>
<protein>
    <submittedName>
        <fullName evidence="1">BnaC03g64280D protein</fullName>
    </submittedName>
</protein>
<proteinExistence type="predicted"/>
<dbReference type="AlphaFoldDB" id="A0A078IB99"/>
<sequence length="18" mass="1852">MISLMVGSLVVSGEISMV</sequence>
<evidence type="ECO:0000313" key="2">
    <source>
        <dbReference type="Proteomes" id="UP000028999"/>
    </source>
</evidence>
<reference evidence="1 2" key="1">
    <citation type="journal article" date="2014" name="Science">
        <title>Plant genetics. Early allopolyploid evolution in the post-Neolithic Brassica napus oilseed genome.</title>
        <authorList>
            <person name="Chalhoub B."/>
            <person name="Denoeud F."/>
            <person name="Liu S."/>
            <person name="Parkin I.A."/>
            <person name="Tang H."/>
            <person name="Wang X."/>
            <person name="Chiquet J."/>
            <person name="Belcram H."/>
            <person name="Tong C."/>
            <person name="Samans B."/>
            <person name="Correa M."/>
            <person name="Da Silva C."/>
            <person name="Just J."/>
            <person name="Falentin C."/>
            <person name="Koh C.S."/>
            <person name="Le Clainche I."/>
            <person name="Bernard M."/>
            <person name="Bento P."/>
            <person name="Noel B."/>
            <person name="Labadie K."/>
            <person name="Alberti A."/>
            <person name="Charles M."/>
            <person name="Arnaud D."/>
            <person name="Guo H."/>
            <person name="Daviaud C."/>
            <person name="Alamery S."/>
            <person name="Jabbari K."/>
            <person name="Zhao M."/>
            <person name="Edger P.P."/>
            <person name="Chelaifa H."/>
            <person name="Tack D."/>
            <person name="Lassalle G."/>
            <person name="Mestiri I."/>
            <person name="Schnel N."/>
            <person name="Le Paslier M.C."/>
            <person name="Fan G."/>
            <person name="Renault V."/>
            <person name="Bayer P.E."/>
            <person name="Golicz A.A."/>
            <person name="Manoli S."/>
            <person name="Lee T.H."/>
            <person name="Thi V.H."/>
            <person name="Chalabi S."/>
            <person name="Hu Q."/>
            <person name="Fan C."/>
            <person name="Tollenaere R."/>
            <person name="Lu Y."/>
            <person name="Battail C."/>
            <person name="Shen J."/>
            <person name="Sidebottom C.H."/>
            <person name="Wang X."/>
            <person name="Canaguier A."/>
            <person name="Chauveau A."/>
            <person name="Berard A."/>
            <person name="Deniot G."/>
            <person name="Guan M."/>
            <person name="Liu Z."/>
            <person name="Sun F."/>
            <person name="Lim Y.P."/>
            <person name="Lyons E."/>
            <person name="Town C.D."/>
            <person name="Bancroft I."/>
            <person name="Wang X."/>
            <person name="Meng J."/>
            <person name="Ma J."/>
            <person name="Pires J.C."/>
            <person name="King G.J."/>
            <person name="Brunel D."/>
            <person name="Delourme R."/>
            <person name="Renard M."/>
            <person name="Aury J.M."/>
            <person name="Adams K.L."/>
            <person name="Batley J."/>
            <person name="Snowdon R.J."/>
            <person name="Tost J."/>
            <person name="Edwards D."/>
            <person name="Zhou Y."/>
            <person name="Hua W."/>
            <person name="Sharpe A.G."/>
            <person name="Paterson A.H."/>
            <person name="Guan C."/>
            <person name="Wincker P."/>
        </authorList>
    </citation>
    <scope>NUCLEOTIDE SEQUENCE [LARGE SCALE GENOMIC DNA]</scope>
    <source>
        <strain evidence="2">cv. Darmor-bzh</strain>
    </source>
</reference>
<accession>A0A078IB99</accession>